<dbReference type="Proteomes" id="UP001597201">
    <property type="component" value="Unassembled WGS sequence"/>
</dbReference>
<dbReference type="Gene3D" id="3.30.230.10">
    <property type="match status" value="1"/>
</dbReference>
<dbReference type="InterPro" id="IPR020568">
    <property type="entry name" value="Ribosomal_Su5_D2-typ_SF"/>
</dbReference>
<evidence type="ECO:0000313" key="1">
    <source>
        <dbReference type="EMBL" id="MFD1314816.1"/>
    </source>
</evidence>
<name>A0ABW3Y0X7_9FLAO</name>
<proteinExistence type="predicted"/>
<dbReference type="InterPro" id="IPR047765">
    <property type="entry name" value="GHMP_GYDIA-like"/>
</dbReference>
<keyword evidence="2" id="KW-1185">Reference proteome</keyword>
<sequence>MSQFYSHGKLLITGEYLVLDGAEALAVPTKFGQDLRVKKNTSNKIHWKSFDNNGKVWFQTELDSNTLTSTIVKEQTEIENRLIQILQETKKLNTNFLVDNLGYDVETHLEFDRNWGLGTSSSLINNIASWAQIDPFKLLKQTMGGSGYDIACAQNAHPILYKLRDGLPEISLADFTPPFEENLFFVFLNQKQNSREGIAKYRSNLDISKQVFSEIDNITKELILSKELKYFDQLLAEHEKIISSIIKIEPVQNKLFKDYFGQTKSLGAWGGDFILATGNENTPGYFNSKGFETVIPYREMVL</sequence>
<dbReference type="GO" id="GO:0016301">
    <property type="term" value="F:kinase activity"/>
    <property type="evidence" value="ECO:0007669"/>
    <property type="project" value="UniProtKB-KW"/>
</dbReference>
<dbReference type="NCBIfam" id="NF040656">
    <property type="entry name" value="GHMP_GYDIA"/>
    <property type="match status" value="1"/>
</dbReference>
<dbReference type="RefSeq" id="WP_377176742.1">
    <property type="nucleotide sequence ID" value="NZ_JBHTMY010000002.1"/>
</dbReference>
<dbReference type="InterPro" id="IPR014721">
    <property type="entry name" value="Ribsml_uS5_D2-typ_fold_subgr"/>
</dbReference>
<organism evidence="1 2">
    <name type="scientific">Namhaeicola litoreus</name>
    <dbReference type="NCBI Taxonomy" id="1052145"/>
    <lineage>
        <taxon>Bacteria</taxon>
        <taxon>Pseudomonadati</taxon>
        <taxon>Bacteroidota</taxon>
        <taxon>Flavobacteriia</taxon>
        <taxon>Flavobacteriales</taxon>
        <taxon>Flavobacteriaceae</taxon>
        <taxon>Namhaeicola</taxon>
    </lineage>
</organism>
<reference evidence="2" key="1">
    <citation type="journal article" date="2019" name="Int. J. Syst. Evol. Microbiol.">
        <title>The Global Catalogue of Microorganisms (GCM) 10K type strain sequencing project: providing services to taxonomists for standard genome sequencing and annotation.</title>
        <authorList>
            <consortium name="The Broad Institute Genomics Platform"/>
            <consortium name="The Broad Institute Genome Sequencing Center for Infectious Disease"/>
            <person name="Wu L."/>
            <person name="Ma J."/>
        </authorList>
    </citation>
    <scope>NUCLEOTIDE SEQUENCE [LARGE SCALE GENOMIC DNA]</scope>
    <source>
        <strain evidence="2">CCUG 61485</strain>
    </source>
</reference>
<accession>A0ABW3Y0X7</accession>
<protein>
    <submittedName>
        <fullName evidence="1">GYDIA family GHMP kinase</fullName>
    </submittedName>
</protein>
<evidence type="ECO:0000313" key="2">
    <source>
        <dbReference type="Proteomes" id="UP001597201"/>
    </source>
</evidence>
<dbReference type="SUPFAM" id="SSF54211">
    <property type="entry name" value="Ribosomal protein S5 domain 2-like"/>
    <property type="match status" value="1"/>
</dbReference>
<gene>
    <name evidence="1" type="ORF">ACFQ39_04255</name>
</gene>
<keyword evidence="1" id="KW-0418">Kinase</keyword>
<comment type="caution">
    <text evidence="1">The sequence shown here is derived from an EMBL/GenBank/DDBJ whole genome shotgun (WGS) entry which is preliminary data.</text>
</comment>
<keyword evidence="1" id="KW-0808">Transferase</keyword>
<dbReference type="EMBL" id="JBHTMY010000002">
    <property type="protein sequence ID" value="MFD1314816.1"/>
    <property type="molecule type" value="Genomic_DNA"/>
</dbReference>